<dbReference type="InParanoid" id="G3VU41"/>
<dbReference type="GeneTree" id="ENSGT00940000159607"/>
<dbReference type="GO" id="GO:0006281">
    <property type="term" value="P:DNA repair"/>
    <property type="evidence" value="ECO:0007669"/>
    <property type="project" value="Ensembl"/>
</dbReference>
<dbReference type="CTD" id="57109"/>
<feature type="domain" description="Exonuclease" evidence="9">
    <location>
        <begin position="253"/>
        <end position="414"/>
    </location>
</feature>
<keyword evidence="5" id="KW-0378">Hydrolase</keyword>
<dbReference type="GO" id="GO:0006364">
    <property type="term" value="P:rRNA processing"/>
    <property type="evidence" value="ECO:0007669"/>
    <property type="project" value="InterPro"/>
</dbReference>
<evidence type="ECO:0000256" key="6">
    <source>
        <dbReference type="ARBA" id="ARBA00022839"/>
    </source>
</evidence>
<proteinExistence type="inferred from homology"/>
<dbReference type="RefSeq" id="XP_031810773.1">
    <property type="nucleotide sequence ID" value="XM_031954913.1"/>
</dbReference>
<dbReference type="GeneID" id="100924609"/>
<evidence type="ECO:0000256" key="7">
    <source>
        <dbReference type="ARBA" id="ARBA00023242"/>
    </source>
</evidence>
<feature type="compositionally biased region" description="Basic and acidic residues" evidence="8">
    <location>
        <begin position="159"/>
        <end position="172"/>
    </location>
</feature>
<evidence type="ECO:0000313" key="10">
    <source>
        <dbReference type="Ensembl" id="ENSSHAP00000006696.2"/>
    </source>
</evidence>
<dbReference type="STRING" id="9305.ENSSHAP00000006696"/>
<dbReference type="GO" id="GO:0005730">
    <property type="term" value="C:nucleolus"/>
    <property type="evidence" value="ECO:0007669"/>
    <property type="project" value="UniProtKB-SubCell"/>
</dbReference>
<dbReference type="GO" id="GO:0008408">
    <property type="term" value="F:3'-5' exonuclease activity"/>
    <property type="evidence" value="ECO:0007669"/>
    <property type="project" value="Ensembl"/>
</dbReference>
<dbReference type="FunFam" id="3.30.420.10:FF:000007">
    <property type="entry name" value="Interferon-stimulated exonuclease gene 20"/>
    <property type="match status" value="1"/>
</dbReference>
<feature type="compositionally biased region" description="Basic and acidic residues" evidence="8">
    <location>
        <begin position="46"/>
        <end position="56"/>
    </location>
</feature>
<dbReference type="PANTHER" id="PTHR12801:SF158">
    <property type="entry name" value="RNA EXONUCLEASE 4"/>
    <property type="match status" value="1"/>
</dbReference>
<evidence type="ECO:0000256" key="8">
    <source>
        <dbReference type="SAM" id="MobiDB-lite"/>
    </source>
</evidence>
<keyword evidence="11" id="KW-1185">Reference proteome</keyword>
<dbReference type="InterPro" id="IPR036397">
    <property type="entry name" value="RNaseH_sf"/>
</dbReference>
<reference evidence="10" key="2">
    <citation type="submission" date="2025-08" db="UniProtKB">
        <authorList>
            <consortium name="Ensembl"/>
        </authorList>
    </citation>
    <scope>IDENTIFICATION</scope>
</reference>
<dbReference type="SMART" id="SM00479">
    <property type="entry name" value="EXOIII"/>
    <property type="match status" value="1"/>
</dbReference>
<dbReference type="GO" id="GO:0003690">
    <property type="term" value="F:double-stranded DNA binding"/>
    <property type="evidence" value="ECO:0007669"/>
    <property type="project" value="Ensembl"/>
</dbReference>
<dbReference type="AlphaFoldDB" id="G3VU41"/>
<keyword evidence="4" id="KW-0540">Nuclease</keyword>
<dbReference type="Gene3D" id="3.30.420.10">
    <property type="entry name" value="Ribonuclease H-like superfamily/Ribonuclease H"/>
    <property type="match status" value="1"/>
</dbReference>
<feature type="compositionally biased region" description="Basic and acidic residues" evidence="8">
    <location>
        <begin position="118"/>
        <end position="129"/>
    </location>
</feature>
<dbReference type="eggNOG" id="KOG2249">
    <property type="taxonomic scope" value="Eukaryota"/>
</dbReference>
<dbReference type="FunCoup" id="G3VU41">
    <property type="interactions" value="2229"/>
</dbReference>
<dbReference type="InterPro" id="IPR013520">
    <property type="entry name" value="Ribonucl_H"/>
</dbReference>
<feature type="compositionally biased region" description="Basic residues" evidence="8">
    <location>
        <begin position="27"/>
        <end position="37"/>
    </location>
</feature>
<dbReference type="GO" id="GO:0004519">
    <property type="term" value="F:endonuclease activity"/>
    <property type="evidence" value="ECO:0007669"/>
    <property type="project" value="Ensembl"/>
</dbReference>
<dbReference type="GO" id="GO:0003697">
    <property type="term" value="F:single-stranded DNA binding"/>
    <property type="evidence" value="ECO:0007669"/>
    <property type="project" value="Ensembl"/>
</dbReference>
<feature type="compositionally biased region" description="Basic and acidic residues" evidence="8">
    <location>
        <begin position="1"/>
        <end position="17"/>
    </location>
</feature>
<gene>
    <name evidence="10" type="primary">REXO4</name>
</gene>
<dbReference type="InterPro" id="IPR047021">
    <property type="entry name" value="REXO1/3/4-like"/>
</dbReference>
<evidence type="ECO:0000256" key="3">
    <source>
        <dbReference type="ARBA" id="ARBA00016937"/>
    </source>
</evidence>
<dbReference type="Ensembl" id="ENSSHAT00000006755.2">
    <property type="protein sequence ID" value="ENSSHAP00000006696.2"/>
    <property type="gene ID" value="ENSSHAG00000005827.2"/>
</dbReference>
<feature type="region of interest" description="Disordered" evidence="8">
    <location>
        <begin position="1"/>
        <end position="144"/>
    </location>
</feature>
<evidence type="ECO:0000256" key="2">
    <source>
        <dbReference type="ARBA" id="ARBA00010489"/>
    </source>
</evidence>
<dbReference type="GO" id="GO:0016607">
    <property type="term" value="C:nuclear speck"/>
    <property type="evidence" value="ECO:0007669"/>
    <property type="project" value="Ensembl"/>
</dbReference>
<reference evidence="10 11" key="1">
    <citation type="journal article" date="2011" name="Proc. Natl. Acad. Sci. U.S.A.">
        <title>Genetic diversity and population structure of the endangered marsupial Sarcophilus harrisii (Tasmanian devil).</title>
        <authorList>
            <person name="Miller W."/>
            <person name="Hayes V.M."/>
            <person name="Ratan A."/>
            <person name="Petersen D.C."/>
            <person name="Wittekindt N.E."/>
            <person name="Miller J."/>
            <person name="Walenz B."/>
            <person name="Knight J."/>
            <person name="Qi J."/>
            <person name="Zhao F."/>
            <person name="Wang Q."/>
            <person name="Bedoya-Reina O.C."/>
            <person name="Katiyar N."/>
            <person name="Tomsho L.P."/>
            <person name="Kasson L.M."/>
            <person name="Hardie R.A."/>
            <person name="Woodbridge P."/>
            <person name="Tindall E.A."/>
            <person name="Bertelsen M.F."/>
            <person name="Dixon D."/>
            <person name="Pyecroft S."/>
            <person name="Helgen K.M."/>
            <person name="Lesk A.M."/>
            <person name="Pringle T.H."/>
            <person name="Patterson N."/>
            <person name="Zhang Y."/>
            <person name="Kreiss A."/>
            <person name="Woods G.M."/>
            <person name="Jones M.E."/>
            <person name="Schuster S.C."/>
        </authorList>
    </citation>
    <scope>NUCLEOTIDE SEQUENCE [LARGE SCALE GENOMIC DNA]</scope>
</reference>
<dbReference type="HOGENOM" id="CLU_022453_1_1_1"/>
<dbReference type="PANTHER" id="PTHR12801">
    <property type="entry name" value="RNA EXONUCLEASE REXO1 / RECO3 FAMILY MEMBER-RELATED"/>
    <property type="match status" value="1"/>
</dbReference>
<dbReference type="Proteomes" id="UP000007648">
    <property type="component" value="Unassembled WGS sequence"/>
</dbReference>
<sequence>MKVKARVAEPSEARAAAKPELVQKQQQQKKKKKRFWKKYPQAAAEASRKAESKDGRAGPGAGPGAALPPKGPQEFSHNWKALQELLKQKTTNPEKLVPASPRNSRKQTKSHYQNGKHVFKEEEHGDAELPKMTGKTGQPFKASVSLGSLNDTKVVLHKKFSETKGKDNGTETKKRKNGGLHQKIVDIKHKKRKTEELVTPSPTESDIWFDDVDPKDIEAAIGPEAAKIARKKLGLKENNISLVKEGAFEGMTKVVAMDCEMVGAGPDGEENILARVSIVNQFGKCIYDKYVKPTEKVTDYRTDVSGIRPEDIKYGEEYQVVQKEVAELLKDRILVGHALHNDLKILLLDHPKKKIRDTQKYKPFRTQVKSGRPSLKLLSEKILGIKIQQSEHCSIQDAQAAMRLYVMVKKHWEGIIKDKYKLPREKKIKA</sequence>
<accession>G3VU41</accession>
<keyword evidence="6" id="KW-0269">Exonuclease</keyword>
<evidence type="ECO:0000259" key="9">
    <source>
        <dbReference type="SMART" id="SM00479"/>
    </source>
</evidence>
<dbReference type="GO" id="GO:0006308">
    <property type="term" value="P:DNA catabolic process"/>
    <property type="evidence" value="ECO:0007669"/>
    <property type="project" value="Ensembl"/>
</dbReference>
<organism evidence="10 11">
    <name type="scientific">Sarcophilus harrisii</name>
    <name type="common">Tasmanian devil</name>
    <name type="synonym">Sarcophilus laniarius</name>
    <dbReference type="NCBI Taxonomy" id="9305"/>
    <lineage>
        <taxon>Eukaryota</taxon>
        <taxon>Metazoa</taxon>
        <taxon>Chordata</taxon>
        <taxon>Craniata</taxon>
        <taxon>Vertebrata</taxon>
        <taxon>Euteleostomi</taxon>
        <taxon>Mammalia</taxon>
        <taxon>Metatheria</taxon>
        <taxon>Dasyuromorphia</taxon>
        <taxon>Dasyuridae</taxon>
        <taxon>Sarcophilus</taxon>
    </lineage>
</organism>
<comment type="subcellular location">
    <subcellularLocation>
        <location evidence="1">Nucleus</location>
        <location evidence="1">Nucleolus</location>
    </subcellularLocation>
</comment>
<feature type="region of interest" description="Disordered" evidence="8">
    <location>
        <begin position="159"/>
        <end position="179"/>
    </location>
</feature>
<name>G3VU41_SARHA</name>
<dbReference type="InterPro" id="IPR037431">
    <property type="entry name" value="REX4_DEDDh_dom"/>
</dbReference>
<keyword evidence="7" id="KW-0539">Nucleus</keyword>
<reference evidence="10" key="3">
    <citation type="submission" date="2025-09" db="UniProtKB">
        <authorList>
            <consortium name="Ensembl"/>
        </authorList>
    </citation>
    <scope>IDENTIFICATION</scope>
</reference>
<evidence type="ECO:0000256" key="1">
    <source>
        <dbReference type="ARBA" id="ARBA00004604"/>
    </source>
</evidence>
<dbReference type="InterPro" id="IPR012337">
    <property type="entry name" value="RNaseH-like_sf"/>
</dbReference>
<dbReference type="CDD" id="cd06144">
    <property type="entry name" value="REX4_like"/>
    <property type="match status" value="1"/>
</dbReference>
<evidence type="ECO:0000313" key="11">
    <source>
        <dbReference type="Proteomes" id="UP000007648"/>
    </source>
</evidence>
<dbReference type="Pfam" id="PF00929">
    <property type="entry name" value="RNase_T"/>
    <property type="match status" value="1"/>
</dbReference>
<dbReference type="OrthoDB" id="8191639at2759"/>
<dbReference type="SUPFAM" id="SSF53098">
    <property type="entry name" value="Ribonuclease H-like"/>
    <property type="match status" value="1"/>
</dbReference>
<dbReference type="KEGG" id="shr:100924609"/>
<evidence type="ECO:0000256" key="4">
    <source>
        <dbReference type="ARBA" id="ARBA00022722"/>
    </source>
</evidence>
<evidence type="ECO:0000256" key="5">
    <source>
        <dbReference type="ARBA" id="ARBA00022801"/>
    </source>
</evidence>
<protein>
    <recommendedName>
        <fullName evidence="3">RNA exonuclease 4</fullName>
    </recommendedName>
</protein>
<comment type="similarity">
    <text evidence="2">Belongs to the REXO4 family.</text>
</comment>